<dbReference type="InterPro" id="IPR029033">
    <property type="entry name" value="His_PPase_superfam"/>
</dbReference>
<dbReference type="PANTHER" id="PTHR11567:SF110">
    <property type="entry name" value="2-PHOSPHOXYLOSE PHOSPHATASE 1"/>
    <property type="match status" value="1"/>
</dbReference>
<dbReference type="Gene3D" id="3.40.50.1240">
    <property type="entry name" value="Phosphoglycerate mutase-like"/>
    <property type="match status" value="1"/>
</dbReference>
<evidence type="ECO:0000256" key="1">
    <source>
        <dbReference type="ARBA" id="ARBA00005375"/>
    </source>
</evidence>
<gene>
    <name evidence="4" type="ORF">RZN69_03165</name>
</gene>
<keyword evidence="5" id="KW-1185">Reference proteome</keyword>
<reference evidence="4 5" key="1">
    <citation type="submission" date="2023-10" db="EMBL/GenBank/DDBJ databases">
        <title>Rubellicoccus peritrichatus gen. nov., sp. nov., isolated from an algae of coral reef tank.</title>
        <authorList>
            <person name="Luo J."/>
        </authorList>
    </citation>
    <scope>NUCLEOTIDE SEQUENCE [LARGE SCALE GENOMIC DNA]</scope>
    <source>
        <strain evidence="4 5">CR14</strain>
    </source>
</reference>
<feature type="signal peptide" evidence="3">
    <location>
        <begin position="1"/>
        <end position="21"/>
    </location>
</feature>
<dbReference type="InterPro" id="IPR050645">
    <property type="entry name" value="Histidine_acid_phosphatase"/>
</dbReference>
<accession>A0AAQ3LED3</accession>
<comment type="similarity">
    <text evidence="1">Belongs to the histidine acid phosphatase family.</text>
</comment>
<protein>
    <submittedName>
        <fullName evidence="4">Uncharacterized protein</fullName>
    </submittedName>
</protein>
<dbReference type="RefSeq" id="WP_317834557.1">
    <property type="nucleotide sequence ID" value="NZ_CP136920.1"/>
</dbReference>
<dbReference type="Pfam" id="PF00328">
    <property type="entry name" value="His_Phos_2"/>
    <property type="match status" value="1"/>
</dbReference>
<evidence type="ECO:0000313" key="4">
    <source>
        <dbReference type="EMBL" id="WOO42073.1"/>
    </source>
</evidence>
<dbReference type="PANTHER" id="PTHR11567">
    <property type="entry name" value="ACID PHOSPHATASE-RELATED"/>
    <property type="match status" value="1"/>
</dbReference>
<dbReference type="Proteomes" id="UP001304300">
    <property type="component" value="Chromosome"/>
</dbReference>
<name>A0AAQ3LED3_9BACT</name>
<dbReference type="SUPFAM" id="SSF53254">
    <property type="entry name" value="Phosphoglycerate mutase-like"/>
    <property type="match status" value="1"/>
</dbReference>
<sequence length="484" mass="54217">MKRKILLIALFGALFSLNAKAQLWSGAGGDPNGWKYVSWFGWFWSENEDAGWLYHETLEWMYASSQSQDDIFFWTNDLEWMFSGNGTYPAFYSDSLKKWFLYQTEDISVYSVYPLQWWDFDANLYISRDNLAFQVQPTNPLGNDYTLEKTLVLIRHGQRYPIQNTTNGKQWTMTGELTTTGKMEEQYLGSIFKDKLAALSLTTQNTYITADGNKSATPPSRTVQSAEYFTVGLGLYSTADDVPITSPSESNDPFKGRLYCDNTTANNLVSAAMSSSAWATLESSFTNTYQQRWQTDSGLSTVTFYNSPCNSSTSNDTATSICMYNLADYLQFNWINGDSLPQGFTTQDIVQSWNFFNSTENLIYSHPFVGWWQSKPLLEVFNNALSGKDPMGSGSDNDDVFFLFGGHDGNIWPVVSALGTGLPQNPIFASFVEISVYDKGGDKFVYASYNGNALDLSSISGNSDPCPLATFQQYLTNGPSTTSQ</sequence>
<dbReference type="EMBL" id="CP136920">
    <property type="protein sequence ID" value="WOO42073.1"/>
    <property type="molecule type" value="Genomic_DNA"/>
</dbReference>
<keyword evidence="3" id="KW-0732">Signal</keyword>
<evidence type="ECO:0000256" key="3">
    <source>
        <dbReference type="SAM" id="SignalP"/>
    </source>
</evidence>
<dbReference type="AlphaFoldDB" id="A0AAQ3LED3"/>
<evidence type="ECO:0000313" key="5">
    <source>
        <dbReference type="Proteomes" id="UP001304300"/>
    </source>
</evidence>
<dbReference type="GO" id="GO:0016791">
    <property type="term" value="F:phosphatase activity"/>
    <property type="evidence" value="ECO:0007669"/>
    <property type="project" value="TreeGrafter"/>
</dbReference>
<organism evidence="4 5">
    <name type="scientific">Rubellicoccus peritrichatus</name>
    <dbReference type="NCBI Taxonomy" id="3080537"/>
    <lineage>
        <taxon>Bacteria</taxon>
        <taxon>Pseudomonadati</taxon>
        <taxon>Verrucomicrobiota</taxon>
        <taxon>Opitutia</taxon>
        <taxon>Puniceicoccales</taxon>
        <taxon>Cerasicoccaceae</taxon>
        <taxon>Rubellicoccus</taxon>
    </lineage>
</organism>
<feature type="chain" id="PRO_5042975069" evidence="3">
    <location>
        <begin position="22"/>
        <end position="484"/>
    </location>
</feature>
<proteinExistence type="inferred from homology"/>
<evidence type="ECO:0000256" key="2">
    <source>
        <dbReference type="ARBA" id="ARBA00022801"/>
    </source>
</evidence>
<dbReference type="InterPro" id="IPR000560">
    <property type="entry name" value="His_Pase_clade-2"/>
</dbReference>
<dbReference type="CDD" id="cd07061">
    <property type="entry name" value="HP_HAP_like"/>
    <property type="match status" value="1"/>
</dbReference>
<keyword evidence="2" id="KW-0378">Hydrolase</keyword>
<dbReference type="KEGG" id="puo:RZN69_03165"/>